<feature type="region of interest" description="Disordered" evidence="1">
    <location>
        <begin position="18"/>
        <end position="41"/>
    </location>
</feature>
<evidence type="ECO:0000313" key="3">
    <source>
        <dbReference type="Proteomes" id="UP000006038"/>
    </source>
</evidence>
<accession>J3MDI1</accession>
<reference evidence="2" key="1">
    <citation type="journal article" date="2013" name="Nat. Commun.">
        <title>Whole-genome sequencing of Oryza brachyantha reveals mechanisms underlying Oryza genome evolution.</title>
        <authorList>
            <person name="Chen J."/>
            <person name="Huang Q."/>
            <person name="Gao D."/>
            <person name="Wang J."/>
            <person name="Lang Y."/>
            <person name="Liu T."/>
            <person name="Li B."/>
            <person name="Bai Z."/>
            <person name="Luis Goicoechea J."/>
            <person name="Liang C."/>
            <person name="Chen C."/>
            <person name="Zhang W."/>
            <person name="Sun S."/>
            <person name="Liao Y."/>
            <person name="Zhang X."/>
            <person name="Yang L."/>
            <person name="Song C."/>
            <person name="Wang M."/>
            <person name="Shi J."/>
            <person name="Liu G."/>
            <person name="Liu J."/>
            <person name="Zhou H."/>
            <person name="Zhou W."/>
            <person name="Yu Q."/>
            <person name="An N."/>
            <person name="Chen Y."/>
            <person name="Cai Q."/>
            <person name="Wang B."/>
            <person name="Liu B."/>
            <person name="Min J."/>
            <person name="Huang Y."/>
            <person name="Wu H."/>
            <person name="Li Z."/>
            <person name="Zhang Y."/>
            <person name="Yin Y."/>
            <person name="Song W."/>
            <person name="Jiang J."/>
            <person name="Jackson S.A."/>
            <person name="Wing R.A."/>
            <person name="Wang J."/>
            <person name="Chen M."/>
        </authorList>
    </citation>
    <scope>NUCLEOTIDE SEQUENCE [LARGE SCALE GENOMIC DNA]</scope>
    <source>
        <strain evidence="2">cv. IRGC 101232</strain>
    </source>
</reference>
<dbReference type="HOGENOM" id="CLU_1470372_0_0_1"/>
<organism evidence="2">
    <name type="scientific">Oryza brachyantha</name>
    <name type="common">malo sina</name>
    <dbReference type="NCBI Taxonomy" id="4533"/>
    <lineage>
        <taxon>Eukaryota</taxon>
        <taxon>Viridiplantae</taxon>
        <taxon>Streptophyta</taxon>
        <taxon>Embryophyta</taxon>
        <taxon>Tracheophyta</taxon>
        <taxon>Spermatophyta</taxon>
        <taxon>Magnoliopsida</taxon>
        <taxon>Liliopsida</taxon>
        <taxon>Poales</taxon>
        <taxon>Poaceae</taxon>
        <taxon>BOP clade</taxon>
        <taxon>Oryzoideae</taxon>
        <taxon>Oryzeae</taxon>
        <taxon>Oryzinae</taxon>
        <taxon>Oryza</taxon>
    </lineage>
</organism>
<dbReference type="EnsemblPlants" id="OB06G20750.1">
    <property type="protein sequence ID" value="OB06G20750.1"/>
    <property type="gene ID" value="OB06G20750"/>
</dbReference>
<evidence type="ECO:0000256" key="1">
    <source>
        <dbReference type="SAM" id="MobiDB-lite"/>
    </source>
</evidence>
<dbReference type="Proteomes" id="UP000006038">
    <property type="component" value="Chromosome 6"/>
</dbReference>
<name>J3MDI1_ORYBR</name>
<proteinExistence type="predicted"/>
<sequence>MARRLTLAPGSLSKVCSGEAVHQDGKKVRRERLSSGSEVSAASLRGKSEHEVLFSNSVAASPILGFSSFGSRFWILDEEDNSDEESMDSEQEREPAVAARVEVEREADDSLVQNALRKELRVEEIVKSGELLRRSKLPKALSFSRRTKLRRETSLALKVEHGYGKCKPWKGKGHCRGLGPRNYP</sequence>
<protein>
    <submittedName>
        <fullName evidence="2">Uncharacterized protein</fullName>
    </submittedName>
</protein>
<keyword evidence="3" id="KW-1185">Reference proteome</keyword>
<evidence type="ECO:0000313" key="2">
    <source>
        <dbReference type="EnsemblPlants" id="OB06G20750.1"/>
    </source>
</evidence>
<reference evidence="2" key="2">
    <citation type="submission" date="2013-04" db="UniProtKB">
        <authorList>
            <consortium name="EnsemblPlants"/>
        </authorList>
    </citation>
    <scope>IDENTIFICATION</scope>
</reference>
<dbReference type="AlphaFoldDB" id="J3MDI1"/>
<dbReference type="Gramene" id="OB06G20750.1">
    <property type="protein sequence ID" value="OB06G20750.1"/>
    <property type="gene ID" value="OB06G20750"/>
</dbReference>